<accession>A0AAW9KP83</accession>
<feature type="non-terminal residue" evidence="1">
    <location>
        <position position="133"/>
    </location>
</feature>
<proteinExistence type="predicted"/>
<dbReference type="PANTHER" id="PTHR21248:SF22">
    <property type="entry name" value="PHOSPHOLIPASE D"/>
    <property type="match status" value="1"/>
</dbReference>
<name>A0AAW9KP83_CLOPF</name>
<comment type="caution">
    <text evidence="1">The sequence shown here is derived from an EMBL/GenBank/DDBJ whole genome shotgun (WGS) entry which is preliminary data.</text>
</comment>
<dbReference type="Proteomes" id="UP001288944">
    <property type="component" value="Unassembled WGS sequence"/>
</dbReference>
<dbReference type="SUPFAM" id="SSF56024">
    <property type="entry name" value="Phospholipase D/nuclease"/>
    <property type="match status" value="1"/>
</dbReference>
<dbReference type="Gene3D" id="3.30.870.10">
    <property type="entry name" value="Endonuclease Chain A"/>
    <property type="match status" value="1"/>
</dbReference>
<sequence>VVAFLGGINIGDEYLGMGKLGEWKDCHIMIEGDCVLGLQSIFLDDFSSIKKYNNEQISILNNVDSYFKNHDFNGNIAMQIVKSGPDSEFPSILQCLIKMISSAKKNINIITPYFIPSEGLMDTLRIASLSGIK</sequence>
<evidence type="ECO:0000313" key="1">
    <source>
        <dbReference type="EMBL" id="MDZ7543778.1"/>
    </source>
</evidence>
<reference evidence="1" key="1">
    <citation type="submission" date="2019-11" db="EMBL/GenBank/DDBJ databases">
        <title>Characterization of Clostridium perfringens isolates from swine manure treated agricultural soils.</title>
        <authorList>
            <person name="Wushke S.T."/>
        </authorList>
    </citation>
    <scope>NUCLEOTIDE SEQUENCE</scope>
    <source>
        <strain evidence="1">X62</strain>
    </source>
</reference>
<feature type="non-terminal residue" evidence="1">
    <location>
        <position position="1"/>
    </location>
</feature>
<evidence type="ECO:0000313" key="2">
    <source>
        <dbReference type="Proteomes" id="UP001288944"/>
    </source>
</evidence>
<protein>
    <submittedName>
        <fullName evidence="1">Cardiolipin synthase</fullName>
    </submittedName>
</protein>
<gene>
    <name evidence="1" type="ORF">GNF83_21955</name>
</gene>
<dbReference type="EMBL" id="WNUR01001619">
    <property type="protein sequence ID" value="MDZ7543778.1"/>
    <property type="molecule type" value="Genomic_DNA"/>
</dbReference>
<dbReference type="PANTHER" id="PTHR21248">
    <property type="entry name" value="CARDIOLIPIN SYNTHASE"/>
    <property type="match status" value="1"/>
</dbReference>
<organism evidence="1 2">
    <name type="scientific">Clostridium perfringens</name>
    <dbReference type="NCBI Taxonomy" id="1502"/>
    <lineage>
        <taxon>Bacteria</taxon>
        <taxon>Bacillati</taxon>
        <taxon>Bacillota</taxon>
        <taxon>Clostridia</taxon>
        <taxon>Eubacteriales</taxon>
        <taxon>Clostridiaceae</taxon>
        <taxon>Clostridium</taxon>
    </lineage>
</organism>
<dbReference type="AlphaFoldDB" id="A0AAW9KP83"/>